<accession>A0A5B0DLI2</accession>
<dbReference type="Pfam" id="PF22725">
    <property type="entry name" value="GFO_IDH_MocA_C3"/>
    <property type="match status" value="1"/>
</dbReference>
<dbReference type="Gene3D" id="3.30.360.10">
    <property type="entry name" value="Dihydrodipicolinate Reductase, domain 2"/>
    <property type="match status" value="1"/>
</dbReference>
<feature type="domain" description="GFO/IDH/MocA-like oxidoreductase" evidence="2">
    <location>
        <begin position="160"/>
        <end position="245"/>
    </location>
</feature>
<comment type="caution">
    <text evidence="3">The sequence shown here is derived from an EMBL/GenBank/DDBJ whole genome shotgun (WGS) entry which is preliminary data.</text>
</comment>
<dbReference type="RefSeq" id="WP_149517353.1">
    <property type="nucleotide sequence ID" value="NZ_VSJJ01000001.1"/>
</dbReference>
<dbReference type="SUPFAM" id="SSF55347">
    <property type="entry name" value="Glyceraldehyde-3-phosphate dehydrogenase-like, C-terminal domain"/>
    <property type="match status" value="1"/>
</dbReference>
<organism evidence="3 4">
    <name type="scientific">Streptococcus cristatus</name>
    <dbReference type="NCBI Taxonomy" id="45634"/>
    <lineage>
        <taxon>Bacteria</taxon>
        <taxon>Bacillati</taxon>
        <taxon>Bacillota</taxon>
        <taxon>Bacilli</taxon>
        <taxon>Lactobacillales</taxon>
        <taxon>Streptococcaceae</taxon>
        <taxon>Streptococcus</taxon>
    </lineage>
</organism>
<dbReference type="AlphaFoldDB" id="A0A5B0DLI2"/>
<dbReference type="PANTHER" id="PTHR43054">
    <property type="match status" value="1"/>
</dbReference>
<dbReference type="Proteomes" id="UP000323039">
    <property type="component" value="Unassembled WGS sequence"/>
</dbReference>
<sequence>MLRLGIIGTGFISHEFIKAARLSGEYELAAVYSRTLSAAERFAEAYENVALYTDMIKFLSTDLDVVYIASPNSLHFNHAKVAILARKHVIVEKPSVSRPEEWQELVKLAAEHQVYIFEAARNYHEAAFAVIQDFLKDKKIWGANFTYAKYSSKMGALLSGQEPNVFSAKFSGGALMDLGVYTIYAAVRLFDAPQSVCYTAQQLPNSVDLNGSGSLIYPDFQVRIQAGKNIHSQLPAEIYTDQGTLTLDGIEFIRSAIFQKFNGETESLAIRQAEYQMLEEAQAFAQVLKGGQEELYSDYLQAAATVHECLFAMRKDAGIRFEVDHD</sequence>
<dbReference type="InterPro" id="IPR000683">
    <property type="entry name" value="Gfo/Idh/MocA-like_OxRdtase_N"/>
</dbReference>
<dbReference type="GO" id="GO:0000166">
    <property type="term" value="F:nucleotide binding"/>
    <property type="evidence" value="ECO:0007669"/>
    <property type="project" value="InterPro"/>
</dbReference>
<gene>
    <name evidence="3" type="ORF">FXF62_01340</name>
</gene>
<protein>
    <submittedName>
        <fullName evidence="3">Gfo/Idh/MocA family oxidoreductase</fullName>
    </submittedName>
</protein>
<feature type="domain" description="Gfo/Idh/MocA-like oxidoreductase N-terminal" evidence="1">
    <location>
        <begin position="2"/>
        <end position="116"/>
    </location>
</feature>
<dbReference type="Pfam" id="PF01408">
    <property type="entry name" value="GFO_IDH_MocA"/>
    <property type="match status" value="1"/>
</dbReference>
<dbReference type="InterPro" id="IPR055170">
    <property type="entry name" value="GFO_IDH_MocA-like_dom"/>
</dbReference>
<dbReference type="PANTHER" id="PTHR43054:SF1">
    <property type="entry name" value="SCYLLO-INOSITOL 2-DEHYDROGENASE (NADP(+)) IOLU"/>
    <property type="match status" value="1"/>
</dbReference>
<name>A0A5B0DLI2_STRCR</name>
<evidence type="ECO:0000259" key="2">
    <source>
        <dbReference type="Pfam" id="PF22725"/>
    </source>
</evidence>
<dbReference type="EMBL" id="VSJJ01000001">
    <property type="protein sequence ID" value="KAA0967343.1"/>
    <property type="molecule type" value="Genomic_DNA"/>
</dbReference>
<reference evidence="3 4" key="1">
    <citation type="submission" date="2019-08" db="EMBL/GenBank/DDBJ databases">
        <title>Genome sequence and analysis of Streptococcus cristatus strain S22 isolated from throat swab of children scarlet fever in Hangzhou, China.</title>
        <authorList>
            <person name="Huang Y."/>
            <person name="Xie L."/>
        </authorList>
    </citation>
    <scope>NUCLEOTIDE SEQUENCE [LARGE SCALE GENOMIC DNA]</scope>
    <source>
        <strain evidence="3 4">S22</strain>
    </source>
</reference>
<dbReference type="Gene3D" id="3.40.50.720">
    <property type="entry name" value="NAD(P)-binding Rossmann-like Domain"/>
    <property type="match status" value="1"/>
</dbReference>
<proteinExistence type="predicted"/>
<evidence type="ECO:0000313" key="4">
    <source>
        <dbReference type="Proteomes" id="UP000323039"/>
    </source>
</evidence>
<dbReference type="InterPro" id="IPR036291">
    <property type="entry name" value="NAD(P)-bd_dom_sf"/>
</dbReference>
<dbReference type="SUPFAM" id="SSF51735">
    <property type="entry name" value="NAD(P)-binding Rossmann-fold domains"/>
    <property type="match status" value="1"/>
</dbReference>
<evidence type="ECO:0000259" key="1">
    <source>
        <dbReference type="Pfam" id="PF01408"/>
    </source>
</evidence>
<evidence type="ECO:0000313" key="3">
    <source>
        <dbReference type="EMBL" id="KAA0967343.1"/>
    </source>
</evidence>